<keyword evidence="4 5" id="KW-0472">Membrane</keyword>
<evidence type="ECO:0000256" key="5">
    <source>
        <dbReference type="SAM" id="Phobius"/>
    </source>
</evidence>
<evidence type="ECO:0000256" key="3">
    <source>
        <dbReference type="ARBA" id="ARBA00022989"/>
    </source>
</evidence>
<sequence>MERLRSGILSKEAYGRPKNFNMSLIENTFRYFLIAFSVITGILGIVGMALSSLAAFKKDIFLKGLSDIKPKHIVDQLTDQTVYYSACVLFVVSIVIVLISILGCYGGSNENRCMLCTYSIVMFILMLLNLIFLCLLSSAQSRMEEEIQTGLWMAMNETKDDEELSKVVDQIFINNECCGVDSPEDLNGYDHISCYTMEGNVVGCKERLDKYINRSFTAIKVISIITAIFQNLRPNYLVEKLAHFLEVCRINHNKSASVDWLSHVALMAFMAKL</sequence>
<evidence type="ECO:0000256" key="4">
    <source>
        <dbReference type="ARBA" id="ARBA00023136"/>
    </source>
</evidence>
<gene>
    <name evidence="7" type="primary">LOC118762681</name>
</gene>
<dbReference type="InterPro" id="IPR018499">
    <property type="entry name" value="Tetraspanin/Peripherin"/>
</dbReference>
<feature type="transmembrane region" description="Helical" evidence="5">
    <location>
        <begin position="82"/>
        <end position="103"/>
    </location>
</feature>
<dbReference type="RefSeq" id="XP_036357533.1">
    <property type="nucleotide sequence ID" value="XM_036501640.1"/>
</dbReference>
<dbReference type="GO" id="GO:0005886">
    <property type="term" value="C:plasma membrane"/>
    <property type="evidence" value="ECO:0007669"/>
    <property type="project" value="TreeGrafter"/>
</dbReference>
<dbReference type="AlphaFoldDB" id="A0A7E6EQD0"/>
<protein>
    <submittedName>
        <fullName evidence="7">23 kDa integral membrane protein-like</fullName>
    </submittedName>
</protein>
<dbReference type="Proteomes" id="UP000515154">
    <property type="component" value="Linkage group LG3"/>
</dbReference>
<dbReference type="SUPFAM" id="SSF48652">
    <property type="entry name" value="Tetraspanin"/>
    <property type="match status" value="1"/>
</dbReference>
<dbReference type="InterPro" id="IPR008952">
    <property type="entry name" value="Tetraspanin_EC2_sf"/>
</dbReference>
<dbReference type="Pfam" id="PF00335">
    <property type="entry name" value="Tetraspanin"/>
    <property type="match status" value="1"/>
</dbReference>
<reference evidence="7" key="1">
    <citation type="submission" date="2025-08" db="UniProtKB">
        <authorList>
            <consortium name="RefSeq"/>
        </authorList>
    </citation>
    <scope>IDENTIFICATION</scope>
</reference>
<dbReference type="PRINTS" id="PR00259">
    <property type="entry name" value="TMFOUR"/>
</dbReference>
<evidence type="ECO:0000256" key="2">
    <source>
        <dbReference type="ARBA" id="ARBA00022692"/>
    </source>
</evidence>
<dbReference type="Gene3D" id="1.10.1450.10">
    <property type="entry name" value="Tetraspanin"/>
    <property type="match status" value="1"/>
</dbReference>
<evidence type="ECO:0000313" key="7">
    <source>
        <dbReference type="RefSeq" id="XP_036357533.1"/>
    </source>
</evidence>
<accession>A0A7E6EQD0</accession>
<dbReference type="PANTHER" id="PTHR19282">
    <property type="entry name" value="TETRASPANIN"/>
    <property type="match status" value="1"/>
</dbReference>
<name>A0A7E6EQD0_9MOLL</name>
<dbReference type="KEGG" id="osn:118762681"/>
<comment type="subcellular location">
    <subcellularLocation>
        <location evidence="1">Membrane</location>
        <topology evidence="1">Multi-pass membrane protein</topology>
    </subcellularLocation>
</comment>
<feature type="transmembrane region" description="Helical" evidence="5">
    <location>
        <begin position="31"/>
        <end position="56"/>
    </location>
</feature>
<keyword evidence="2 5" id="KW-0812">Transmembrane</keyword>
<proteinExistence type="predicted"/>
<evidence type="ECO:0000313" key="6">
    <source>
        <dbReference type="Proteomes" id="UP000515154"/>
    </source>
</evidence>
<keyword evidence="6" id="KW-1185">Reference proteome</keyword>
<keyword evidence="3 5" id="KW-1133">Transmembrane helix</keyword>
<organism evidence="6 7">
    <name type="scientific">Octopus sinensis</name>
    <name type="common">East Asian common octopus</name>
    <dbReference type="NCBI Taxonomy" id="2607531"/>
    <lineage>
        <taxon>Eukaryota</taxon>
        <taxon>Metazoa</taxon>
        <taxon>Spiralia</taxon>
        <taxon>Lophotrochozoa</taxon>
        <taxon>Mollusca</taxon>
        <taxon>Cephalopoda</taxon>
        <taxon>Coleoidea</taxon>
        <taxon>Octopodiformes</taxon>
        <taxon>Octopoda</taxon>
        <taxon>Incirrata</taxon>
        <taxon>Octopodidae</taxon>
        <taxon>Octopus</taxon>
    </lineage>
</organism>
<feature type="transmembrane region" description="Helical" evidence="5">
    <location>
        <begin position="115"/>
        <end position="139"/>
    </location>
</feature>
<dbReference type="PANTHER" id="PTHR19282:SF544">
    <property type="entry name" value="TETRASPANIN"/>
    <property type="match status" value="1"/>
</dbReference>
<evidence type="ECO:0000256" key="1">
    <source>
        <dbReference type="ARBA" id="ARBA00004141"/>
    </source>
</evidence>